<accession>A0A8X7QG47</accession>
<proteinExistence type="predicted"/>
<reference evidence="1 2" key="1">
    <citation type="submission" date="2020-02" db="EMBL/GenBank/DDBJ databases">
        <authorList>
            <person name="Ma Q."/>
            <person name="Huang Y."/>
            <person name="Song X."/>
            <person name="Pei D."/>
        </authorList>
    </citation>
    <scope>NUCLEOTIDE SEQUENCE [LARGE SCALE GENOMIC DNA]</scope>
    <source>
        <strain evidence="1">Sxm20200214</strain>
        <tissue evidence="1">Leaf</tissue>
    </source>
</reference>
<dbReference type="EMBL" id="JAAMPC010000013">
    <property type="protein sequence ID" value="KAG2269557.1"/>
    <property type="molecule type" value="Genomic_DNA"/>
</dbReference>
<gene>
    <name evidence="1" type="ORF">Bca52824_064112</name>
</gene>
<dbReference type="AlphaFoldDB" id="A0A8X7QG47"/>
<evidence type="ECO:0000313" key="2">
    <source>
        <dbReference type="Proteomes" id="UP000886595"/>
    </source>
</evidence>
<protein>
    <submittedName>
        <fullName evidence="1">Uncharacterized protein</fullName>
    </submittedName>
</protein>
<name>A0A8X7QG47_BRACI</name>
<evidence type="ECO:0000313" key="1">
    <source>
        <dbReference type="EMBL" id="KAG2269557.1"/>
    </source>
</evidence>
<organism evidence="1 2">
    <name type="scientific">Brassica carinata</name>
    <name type="common">Ethiopian mustard</name>
    <name type="synonym">Abyssinian cabbage</name>
    <dbReference type="NCBI Taxonomy" id="52824"/>
    <lineage>
        <taxon>Eukaryota</taxon>
        <taxon>Viridiplantae</taxon>
        <taxon>Streptophyta</taxon>
        <taxon>Embryophyta</taxon>
        <taxon>Tracheophyta</taxon>
        <taxon>Spermatophyta</taxon>
        <taxon>Magnoliopsida</taxon>
        <taxon>eudicotyledons</taxon>
        <taxon>Gunneridae</taxon>
        <taxon>Pentapetalae</taxon>
        <taxon>rosids</taxon>
        <taxon>malvids</taxon>
        <taxon>Brassicales</taxon>
        <taxon>Brassicaceae</taxon>
        <taxon>Brassiceae</taxon>
        <taxon>Brassica</taxon>
    </lineage>
</organism>
<dbReference type="Proteomes" id="UP000886595">
    <property type="component" value="Unassembled WGS sequence"/>
</dbReference>
<comment type="caution">
    <text evidence="1">The sequence shown here is derived from an EMBL/GenBank/DDBJ whole genome shotgun (WGS) entry which is preliminary data.</text>
</comment>
<keyword evidence="2" id="KW-1185">Reference proteome</keyword>
<sequence>MRSQSRTFLDLPRNHITLSGNDNEFRISNASPMVRLVRIYGRTDENRTLSRRKRGFISYMKSHLCIYLCFCDV</sequence>